<comment type="subcellular location">
    <subcellularLocation>
        <location evidence="1">Cell inner membrane</location>
        <topology evidence="1">Multi-pass membrane protein</topology>
    </subcellularLocation>
</comment>
<dbReference type="GO" id="GO:0022857">
    <property type="term" value="F:transmembrane transporter activity"/>
    <property type="evidence" value="ECO:0007669"/>
    <property type="project" value="TreeGrafter"/>
</dbReference>
<evidence type="ECO:0000259" key="9">
    <source>
        <dbReference type="Pfam" id="PF04290"/>
    </source>
</evidence>
<dbReference type="Pfam" id="PF04290">
    <property type="entry name" value="DctQ"/>
    <property type="match status" value="1"/>
</dbReference>
<organism evidence="10">
    <name type="scientific">bioreactor metagenome</name>
    <dbReference type="NCBI Taxonomy" id="1076179"/>
    <lineage>
        <taxon>unclassified sequences</taxon>
        <taxon>metagenomes</taxon>
        <taxon>ecological metagenomes</taxon>
    </lineage>
</organism>
<dbReference type="InterPro" id="IPR007387">
    <property type="entry name" value="TRAP_DctQ"/>
</dbReference>
<dbReference type="GO" id="GO:0005886">
    <property type="term" value="C:plasma membrane"/>
    <property type="evidence" value="ECO:0007669"/>
    <property type="project" value="UniProtKB-SubCell"/>
</dbReference>
<dbReference type="InterPro" id="IPR055348">
    <property type="entry name" value="DctQ"/>
</dbReference>
<evidence type="ECO:0000256" key="3">
    <source>
        <dbReference type="ARBA" id="ARBA00022475"/>
    </source>
</evidence>
<keyword evidence="2" id="KW-0813">Transport</keyword>
<evidence type="ECO:0000256" key="5">
    <source>
        <dbReference type="ARBA" id="ARBA00022692"/>
    </source>
</evidence>
<gene>
    <name evidence="10" type="ORF">SDC9_110276</name>
</gene>
<evidence type="ECO:0000256" key="1">
    <source>
        <dbReference type="ARBA" id="ARBA00004429"/>
    </source>
</evidence>
<dbReference type="AlphaFoldDB" id="A0A645BE57"/>
<comment type="caution">
    <text evidence="10">The sequence shown here is derived from an EMBL/GenBank/DDBJ whole genome shotgun (WGS) entry which is preliminary data.</text>
</comment>
<evidence type="ECO:0000256" key="6">
    <source>
        <dbReference type="ARBA" id="ARBA00022989"/>
    </source>
</evidence>
<accession>A0A645BE57</accession>
<feature type="transmembrane region" description="Helical" evidence="8">
    <location>
        <begin position="15"/>
        <end position="32"/>
    </location>
</feature>
<keyword evidence="7 8" id="KW-0472">Membrane</keyword>
<dbReference type="EMBL" id="VSSQ01019389">
    <property type="protein sequence ID" value="MPM63396.1"/>
    <property type="molecule type" value="Genomic_DNA"/>
</dbReference>
<keyword evidence="4" id="KW-0997">Cell inner membrane</keyword>
<protein>
    <recommendedName>
        <fullName evidence="9">Tripartite ATP-independent periplasmic transporters DctQ component domain-containing protein</fullName>
    </recommendedName>
</protein>
<dbReference type="PANTHER" id="PTHR35011:SF2">
    <property type="entry name" value="2,3-DIKETO-L-GULONATE TRAP TRANSPORTER SMALL PERMEASE PROTEIN YIAM"/>
    <property type="match status" value="1"/>
</dbReference>
<dbReference type="PANTHER" id="PTHR35011">
    <property type="entry name" value="2,3-DIKETO-L-GULONATE TRAP TRANSPORTER SMALL PERMEASE PROTEIN YIAM"/>
    <property type="match status" value="1"/>
</dbReference>
<evidence type="ECO:0000256" key="8">
    <source>
        <dbReference type="SAM" id="Phobius"/>
    </source>
</evidence>
<proteinExistence type="predicted"/>
<dbReference type="GO" id="GO:0015740">
    <property type="term" value="P:C4-dicarboxylate transport"/>
    <property type="evidence" value="ECO:0007669"/>
    <property type="project" value="TreeGrafter"/>
</dbReference>
<evidence type="ECO:0000256" key="4">
    <source>
        <dbReference type="ARBA" id="ARBA00022519"/>
    </source>
</evidence>
<feature type="transmembrane region" description="Helical" evidence="8">
    <location>
        <begin position="53"/>
        <end position="72"/>
    </location>
</feature>
<evidence type="ECO:0000313" key="10">
    <source>
        <dbReference type="EMBL" id="MPM63396.1"/>
    </source>
</evidence>
<keyword evidence="5 8" id="KW-0812">Transmembrane</keyword>
<keyword evidence="3" id="KW-1003">Cell membrane</keyword>
<keyword evidence="6 8" id="KW-1133">Transmembrane helix</keyword>
<feature type="transmembrane region" description="Helical" evidence="8">
    <location>
        <begin position="92"/>
        <end position="112"/>
    </location>
</feature>
<reference evidence="10" key="1">
    <citation type="submission" date="2019-08" db="EMBL/GenBank/DDBJ databases">
        <authorList>
            <person name="Kucharzyk K."/>
            <person name="Murdoch R.W."/>
            <person name="Higgins S."/>
            <person name="Loffler F."/>
        </authorList>
    </citation>
    <scope>NUCLEOTIDE SEQUENCE</scope>
</reference>
<sequence>MARTVGRPINWAQDVALLAFAWLTFIGADVLARSGRLINIDMLIYALPKWLQKIIGIIFDLMIIAFLLLLMINGEQLVSQSWNRLFNTLKMSYAWCTMAVPVGTFLLLTTMIGSTVKDIKKPVKDWGKN</sequence>
<evidence type="ECO:0000256" key="2">
    <source>
        <dbReference type="ARBA" id="ARBA00022448"/>
    </source>
</evidence>
<evidence type="ECO:0000256" key="7">
    <source>
        <dbReference type="ARBA" id="ARBA00023136"/>
    </source>
</evidence>
<name>A0A645BE57_9ZZZZ</name>
<feature type="domain" description="Tripartite ATP-independent periplasmic transporters DctQ component" evidence="9">
    <location>
        <begin position="1"/>
        <end position="120"/>
    </location>
</feature>